<dbReference type="RefSeq" id="WP_092777038.1">
    <property type="nucleotide sequence ID" value="NZ_FORA01000001.1"/>
</dbReference>
<protein>
    <submittedName>
        <fullName evidence="2">Uncharacterized protein</fullName>
    </submittedName>
</protein>
<dbReference type="AlphaFoldDB" id="A0A1I3HL60"/>
<feature type="chain" id="PRO_5011693196" evidence="1">
    <location>
        <begin position="19"/>
        <end position="344"/>
    </location>
</feature>
<proteinExistence type="predicted"/>
<sequence>MGRWIALLLLWLAAPAIAQMPTCGTGPLPCEVTWVENGSLTTIRLKLHTEDFVSDYAGVAGGIDTFLTSDIDPTLRDFDQDGRIDVGLFEPVGMVNGDLYLFRRTDNGFEPWGVLNGDLFTADKTGVLVTNGRSSCCERGLTFHAVTPSGTALLFGLRVRPEALSESVPQCEVVTDGSEEAIRRDHGAMIADYCRLYEEDDVLDDRTVANLRITTATRVDATTVFACILDNGKRIRLSEAGGVLTYSYGAEADQPELSFDVPVEAARIVWEDGSGASQFSHVELPRGGYRYRLEHGHQLSGTAGSPVSDIYANLSVTAPDGALVFDRYCDPRTLFGAIDRMGNR</sequence>
<organism evidence="2 3">
    <name type="scientific">Jannaschia pohangensis</name>
    <dbReference type="NCBI Taxonomy" id="390807"/>
    <lineage>
        <taxon>Bacteria</taxon>
        <taxon>Pseudomonadati</taxon>
        <taxon>Pseudomonadota</taxon>
        <taxon>Alphaproteobacteria</taxon>
        <taxon>Rhodobacterales</taxon>
        <taxon>Roseobacteraceae</taxon>
        <taxon>Jannaschia</taxon>
    </lineage>
</organism>
<evidence type="ECO:0000313" key="3">
    <source>
        <dbReference type="Proteomes" id="UP000199110"/>
    </source>
</evidence>
<evidence type="ECO:0000313" key="2">
    <source>
        <dbReference type="EMBL" id="SFI36359.1"/>
    </source>
</evidence>
<accession>A0A1I3HL60</accession>
<gene>
    <name evidence="2" type="ORF">SAMN04488095_0639</name>
</gene>
<evidence type="ECO:0000256" key="1">
    <source>
        <dbReference type="SAM" id="SignalP"/>
    </source>
</evidence>
<dbReference type="OrthoDB" id="8160532at2"/>
<reference evidence="2 3" key="1">
    <citation type="submission" date="2016-10" db="EMBL/GenBank/DDBJ databases">
        <authorList>
            <person name="de Groot N.N."/>
        </authorList>
    </citation>
    <scope>NUCLEOTIDE SEQUENCE [LARGE SCALE GENOMIC DNA]</scope>
    <source>
        <strain evidence="2 3">DSM 19073</strain>
    </source>
</reference>
<keyword evidence="3" id="KW-1185">Reference proteome</keyword>
<name>A0A1I3HL60_9RHOB</name>
<dbReference type="EMBL" id="FORA01000001">
    <property type="protein sequence ID" value="SFI36359.1"/>
    <property type="molecule type" value="Genomic_DNA"/>
</dbReference>
<feature type="signal peptide" evidence="1">
    <location>
        <begin position="1"/>
        <end position="18"/>
    </location>
</feature>
<dbReference type="Proteomes" id="UP000199110">
    <property type="component" value="Unassembled WGS sequence"/>
</dbReference>
<keyword evidence="1" id="KW-0732">Signal</keyword>
<dbReference type="STRING" id="390807.SAMN04488095_0639"/>